<dbReference type="SMART" id="SM00387">
    <property type="entry name" value="HATPase_c"/>
    <property type="match status" value="1"/>
</dbReference>
<evidence type="ECO:0000256" key="5">
    <source>
        <dbReference type="ARBA" id="ARBA00022777"/>
    </source>
</evidence>
<dbReference type="InterPro" id="IPR004358">
    <property type="entry name" value="Sig_transdc_His_kin-like_C"/>
</dbReference>
<dbReference type="InterPro" id="IPR005467">
    <property type="entry name" value="His_kinase_dom"/>
</dbReference>
<comment type="catalytic activity">
    <reaction evidence="1">
        <text>ATP + protein L-histidine = ADP + protein N-phospho-L-histidine.</text>
        <dbReference type="EC" id="2.7.13.3"/>
    </reaction>
</comment>
<evidence type="ECO:0000313" key="11">
    <source>
        <dbReference type="EMBL" id="CAN93864.1"/>
    </source>
</evidence>
<protein>
    <recommendedName>
        <fullName evidence="2">histidine kinase</fullName>
        <ecNumber evidence="2">2.7.13.3</ecNumber>
    </recommendedName>
</protein>
<dbReference type="InterPro" id="IPR011006">
    <property type="entry name" value="CheY-like_superfamily"/>
</dbReference>
<keyword evidence="3 6" id="KW-0597">Phosphoprotein</keyword>
<feature type="compositionally biased region" description="Pro residues" evidence="8">
    <location>
        <begin position="427"/>
        <end position="438"/>
    </location>
</feature>
<dbReference type="AlphaFoldDB" id="A9GVZ7"/>
<dbReference type="Pfam" id="PF00072">
    <property type="entry name" value="Response_reg"/>
    <property type="match status" value="1"/>
</dbReference>
<gene>
    <name evidence="11" type="ordered locus">sce3704</name>
</gene>
<dbReference type="eggNOG" id="COG2205">
    <property type="taxonomic scope" value="Bacteria"/>
</dbReference>
<dbReference type="Pfam" id="PF00512">
    <property type="entry name" value="HisKA"/>
    <property type="match status" value="1"/>
</dbReference>
<dbReference type="eggNOG" id="COG0784">
    <property type="taxonomic scope" value="Bacteria"/>
</dbReference>
<dbReference type="Gene3D" id="1.10.287.130">
    <property type="match status" value="1"/>
</dbReference>
<evidence type="ECO:0000256" key="8">
    <source>
        <dbReference type="SAM" id="MobiDB-lite"/>
    </source>
</evidence>
<feature type="coiled-coil region" evidence="7">
    <location>
        <begin position="147"/>
        <end position="177"/>
    </location>
</feature>
<evidence type="ECO:0000256" key="7">
    <source>
        <dbReference type="SAM" id="Coils"/>
    </source>
</evidence>
<evidence type="ECO:0000256" key="1">
    <source>
        <dbReference type="ARBA" id="ARBA00000085"/>
    </source>
</evidence>
<dbReference type="EC" id="2.7.13.3" evidence="2"/>
<evidence type="ECO:0000259" key="9">
    <source>
        <dbReference type="PROSITE" id="PS50109"/>
    </source>
</evidence>
<evidence type="ECO:0000256" key="6">
    <source>
        <dbReference type="PROSITE-ProRule" id="PRU00169"/>
    </source>
</evidence>
<name>A9GVZ7_SORC5</name>
<dbReference type="SUPFAM" id="SSF55874">
    <property type="entry name" value="ATPase domain of HSP90 chaperone/DNA topoisomerase II/histidine kinase"/>
    <property type="match status" value="1"/>
</dbReference>
<sequence>MIPHDRDYYAHAEPMSKILHIEDDPANRLLVRKLLQNAGYEVLEAADGLEGVRLACTQHPDLVLVDLNIPGLDGFEVTLRLRGEASLAGVPIVAITAEGDRDTSLAVGCDGFLQKPIDARSFPSIIARYLSGAREELPASQGPLRLREQSQRIVAHLEQKVAELSRANARLRELDAARTEFYRNISHELATPMTPIVGYVKLLADEELGPLNKAQKKALLAMEDCVRRLRSLIDNLLDVTGIETGRMRFMHSEYDFLDTTRRALAQVADRFAEGKVQLVEDLPRGPLPAWGDAGRLQRAMIQLFENAAKFTPAGGTAGVRVTVLQSGHYELCVADSGPGVKADRQSRIFEPFYQVDGSATRAYGGVGVGLAIARRTARGLGGDVRVASPSNEIIEGETLTGAAFYLTVARRAPFQDDGSSPGRLGPPSSPPTDPSSSI</sequence>
<dbReference type="SUPFAM" id="SSF47384">
    <property type="entry name" value="Homodimeric domain of signal transducing histidine kinase"/>
    <property type="match status" value="1"/>
</dbReference>
<dbReference type="InterPro" id="IPR001789">
    <property type="entry name" value="Sig_transdc_resp-reg_receiver"/>
</dbReference>
<dbReference type="PANTHER" id="PTHR43047:SF72">
    <property type="entry name" value="OSMOSENSING HISTIDINE PROTEIN KINASE SLN1"/>
    <property type="match status" value="1"/>
</dbReference>
<dbReference type="KEGG" id="scl:sce3704"/>
<dbReference type="CDD" id="cd00082">
    <property type="entry name" value="HisKA"/>
    <property type="match status" value="1"/>
</dbReference>
<dbReference type="PRINTS" id="PR00344">
    <property type="entry name" value="BCTRLSENSOR"/>
</dbReference>
<dbReference type="SMART" id="SM00448">
    <property type="entry name" value="REC"/>
    <property type="match status" value="1"/>
</dbReference>
<dbReference type="GO" id="GO:0000155">
    <property type="term" value="F:phosphorelay sensor kinase activity"/>
    <property type="evidence" value="ECO:0007669"/>
    <property type="project" value="InterPro"/>
</dbReference>
<feature type="domain" description="Histidine kinase" evidence="9">
    <location>
        <begin position="184"/>
        <end position="412"/>
    </location>
</feature>
<dbReference type="PROSITE" id="PS50110">
    <property type="entry name" value="RESPONSE_REGULATORY"/>
    <property type="match status" value="1"/>
</dbReference>
<evidence type="ECO:0000259" key="10">
    <source>
        <dbReference type="PROSITE" id="PS50110"/>
    </source>
</evidence>
<evidence type="ECO:0000256" key="2">
    <source>
        <dbReference type="ARBA" id="ARBA00012438"/>
    </source>
</evidence>
<dbReference type="Gene3D" id="3.30.565.10">
    <property type="entry name" value="Histidine kinase-like ATPase, C-terminal domain"/>
    <property type="match status" value="1"/>
</dbReference>
<dbReference type="Proteomes" id="UP000002139">
    <property type="component" value="Chromosome"/>
</dbReference>
<dbReference type="GO" id="GO:0009927">
    <property type="term" value="F:histidine phosphotransfer kinase activity"/>
    <property type="evidence" value="ECO:0007669"/>
    <property type="project" value="TreeGrafter"/>
</dbReference>
<proteinExistence type="predicted"/>
<dbReference type="PROSITE" id="PS50109">
    <property type="entry name" value="HIS_KIN"/>
    <property type="match status" value="1"/>
</dbReference>
<dbReference type="InterPro" id="IPR036097">
    <property type="entry name" value="HisK_dim/P_sf"/>
</dbReference>
<evidence type="ECO:0000256" key="3">
    <source>
        <dbReference type="ARBA" id="ARBA00022553"/>
    </source>
</evidence>
<dbReference type="Gene3D" id="3.40.50.2300">
    <property type="match status" value="1"/>
</dbReference>
<feature type="domain" description="Response regulatory" evidence="10">
    <location>
        <begin position="17"/>
        <end position="130"/>
    </location>
</feature>
<accession>A9GVZ7</accession>
<evidence type="ECO:0000313" key="12">
    <source>
        <dbReference type="Proteomes" id="UP000002139"/>
    </source>
</evidence>
<dbReference type="SUPFAM" id="SSF52172">
    <property type="entry name" value="CheY-like"/>
    <property type="match status" value="1"/>
</dbReference>
<keyword evidence="4 11" id="KW-0808">Transferase</keyword>
<dbReference type="InterPro" id="IPR003661">
    <property type="entry name" value="HisK_dim/P_dom"/>
</dbReference>
<organism evidence="11 12">
    <name type="scientific">Sorangium cellulosum (strain So ce56)</name>
    <name type="common">Polyangium cellulosum (strain So ce56)</name>
    <dbReference type="NCBI Taxonomy" id="448385"/>
    <lineage>
        <taxon>Bacteria</taxon>
        <taxon>Pseudomonadati</taxon>
        <taxon>Myxococcota</taxon>
        <taxon>Polyangia</taxon>
        <taxon>Polyangiales</taxon>
        <taxon>Polyangiaceae</taxon>
        <taxon>Sorangium</taxon>
    </lineage>
</organism>
<dbReference type="InterPro" id="IPR003594">
    <property type="entry name" value="HATPase_dom"/>
</dbReference>
<dbReference type="GO" id="GO:0005886">
    <property type="term" value="C:plasma membrane"/>
    <property type="evidence" value="ECO:0007669"/>
    <property type="project" value="TreeGrafter"/>
</dbReference>
<dbReference type="STRING" id="448385.sce3704"/>
<dbReference type="EMBL" id="AM746676">
    <property type="protein sequence ID" value="CAN93864.1"/>
    <property type="molecule type" value="Genomic_DNA"/>
</dbReference>
<dbReference type="Pfam" id="PF02518">
    <property type="entry name" value="HATPase_c"/>
    <property type="match status" value="1"/>
</dbReference>
<keyword evidence="5" id="KW-0418">Kinase</keyword>
<feature type="modified residue" description="4-aspartylphosphate" evidence="6">
    <location>
        <position position="66"/>
    </location>
</feature>
<keyword evidence="12" id="KW-1185">Reference proteome</keyword>
<dbReference type="HOGENOM" id="CLU_000445_114_72_7"/>
<reference evidence="11 12" key="1">
    <citation type="journal article" date="2007" name="Nat. Biotechnol.">
        <title>Complete genome sequence of the myxobacterium Sorangium cellulosum.</title>
        <authorList>
            <person name="Schneiker S."/>
            <person name="Perlova O."/>
            <person name="Kaiser O."/>
            <person name="Gerth K."/>
            <person name="Alici A."/>
            <person name="Altmeyer M.O."/>
            <person name="Bartels D."/>
            <person name="Bekel T."/>
            <person name="Beyer S."/>
            <person name="Bode E."/>
            <person name="Bode H.B."/>
            <person name="Bolten C.J."/>
            <person name="Choudhuri J.V."/>
            <person name="Doss S."/>
            <person name="Elnakady Y.A."/>
            <person name="Frank B."/>
            <person name="Gaigalat L."/>
            <person name="Goesmann A."/>
            <person name="Groeger C."/>
            <person name="Gross F."/>
            <person name="Jelsbak L."/>
            <person name="Jelsbak L."/>
            <person name="Kalinowski J."/>
            <person name="Kegler C."/>
            <person name="Knauber T."/>
            <person name="Konietzny S."/>
            <person name="Kopp M."/>
            <person name="Krause L."/>
            <person name="Krug D."/>
            <person name="Linke B."/>
            <person name="Mahmud T."/>
            <person name="Martinez-Arias R."/>
            <person name="McHardy A.C."/>
            <person name="Merai M."/>
            <person name="Meyer F."/>
            <person name="Mormann S."/>
            <person name="Munoz-Dorado J."/>
            <person name="Perez J."/>
            <person name="Pradella S."/>
            <person name="Rachid S."/>
            <person name="Raddatz G."/>
            <person name="Rosenau F."/>
            <person name="Rueckert C."/>
            <person name="Sasse F."/>
            <person name="Scharfe M."/>
            <person name="Schuster S.C."/>
            <person name="Suen G."/>
            <person name="Treuner-Lange A."/>
            <person name="Velicer G.J."/>
            <person name="Vorholter F.-J."/>
            <person name="Weissman K.J."/>
            <person name="Welch R.D."/>
            <person name="Wenzel S.C."/>
            <person name="Whitworth D.E."/>
            <person name="Wilhelm S."/>
            <person name="Wittmann C."/>
            <person name="Bloecker H."/>
            <person name="Puehler A."/>
            <person name="Mueller R."/>
        </authorList>
    </citation>
    <scope>NUCLEOTIDE SEQUENCE [LARGE SCALE GENOMIC DNA]</scope>
    <source>
        <strain evidence="12">So ce56</strain>
    </source>
</reference>
<feature type="region of interest" description="Disordered" evidence="8">
    <location>
        <begin position="414"/>
        <end position="438"/>
    </location>
</feature>
<keyword evidence="7" id="KW-0175">Coiled coil</keyword>
<dbReference type="SMART" id="SM00388">
    <property type="entry name" value="HisKA"/>
    <property type="match status" value="1"/>
</dbReference>
<dbReference type="PANTHER" id="PTHR43047">
    <property type="entry name" value="TWO-COMPONENT HISTIDINE PROTEIN KINASE"/>
    <property type="match status" value="1"/>
</dbReference>
<dbReference type="InterPro" id="IPR036890">
    <property type="entry name" value="HATPase_C_sf"/>
</dbReference>
<evidence type="ECO:0000256" key="4">
    <source>
        <dbReference type="ARBA" id="ARBA00022679"/>
    </source>
</evidence>